<proteinExistence type="predicted"/>
<gene>
    <name evidence="3" type="ORF">BBV17_04830</name>
</gene>
<feature type="compositionally biased region" description="Polar residues" evidence="2">
    <location>
        <begin position="159"/>
        <end position="172"/>
    </location>
</feature>
<dbReference type="Proteomes" id="UP000180194">
    <property type="component" value="Unassembled WGS sequence"/>
</dbReference>
<comment type="caution">
    <text evidence="3">The sequence shown here is derived from an EMBL/GenBank/DDBJ whole genome shotgun (WGS) entry which is preliminary data.</text>
</comment>
<accession>A0ABX3CJ35</accession>
<dbReference type="Pfam" id="PF06810">
    <property type="entry name" value="Phage_scaffold"/>
    <property type="match status" value="1"/>
</dbReference>
<dbReference type="RefSeq" id="WP_071160386.1">
    <property type="nucleotide sequence ID" value="NZ_MBRJ01000079.1"/>
</dbReference>
<reference evidence="3 4" key="1">
    <citation type="submission" date="2016-07" db="EMBL/GenBank/DDBJ databases">
        <title>Bacillus oceanisediminis whole genome.</title>
        <authorList>
            <person name="Pal Y."/>
            <person name="Verma A."/>
            <person name="Mual P."/>
            <person name="Srinivasan K."/>
        </authorList>
    </citation>
    <scope>NUCLEOTIDE SEQUENCE [LARGE SCALE GENOMIC DNA]</scope>
    <source>
        <strain evidence="3 4">Bhandara28</strain>
    </source>
</reference>
<feature type="coiled-coil region" evidence="1">
    <location>
        <begin position="35"/>
        <end position="96"/>
    </location>
</feature>
<name>A0ABX3CJ35_9BACI</name>
<evidence type="ECO:0000256" key="1">
    <source>
        <dbReference type="SAM" id="Coils"/>
    </source>
</evidence>
<feature type="region of interest" description="Disordered" evidence="2">
    <location>
        <begin position="155"/>
        <end position="178"/>
    </location>
</feature>
<keyword evidence="1" id="KW-0175">Coiled coil</keyword>
<keyword evidence="4" id="KW-1185">Reference proteome</keyword>
<dbReference type="InterPro" id="IPR009636">
    <property type="entry name" value="SCAF"/>
</dbReference>
<sequence length="192" mass="21488">MNLKELLGEALYKQVIEKAGDKKIAIVSDGNWIPKEKFNELNENTKELKKQLKDRDIQLAELGEKAKGHEELTAKINELTEENKKAAAEYQQKLDQQAFDFALKSALTSVKAKNPKAVEALLNKESIKLDGDKLLGLEDQLKALQKSDGYLFEAEQQHSKPTFSQGQHQTTPGGEPSTLLDALNHRFSTTNN</sequence>
<evidence type="ECO:0000313" key="3">
    <source>
        <dbReference type="EMBL" id="OHX38836.1"/>
    </source>
</evidence>
<protein>
    <submittedName>
        <fullName evidence="3">Scaffolding protein</fullName>
    </submittedName>
</protein>
<evidence type="ECO:0000313" key="4">
    <source>
        <dbReference type="Proteomes" id="UP000180194"/>
    </source>
</evidence>
<organism evidence="3 4">
    <name type="scientific">Cytobacillus oceanisediminis</name>
    <dbReference type="NCBI Taxonomy" id="665099"/>
    <lineage>
        <taxon>Bacteria</taxon>
        <taxon>Bacillati</taxon>
        <taxon>Bacillota</taxon>
        <taxon>Bacilli</taxon>
        <taxon>Bacillales</taxon>
        <taxon>Bacillaceae</taxon>
        <taxon>Cytobacillus</taxon>
    </lineage>
</organism>
<evidence type="ECO:0000256" key="2">
    <source>
        <dbReference type="SAM" id="MobiDB-lite"/>
    </source>
</evidence>
<dbReference type="EMBL" id="MBRJ01000079">
    <property type="protein sequence ID" value="OHX38836.1"/>
    <property type="molecule type" value="Genomic_DNA"/>
</dbReference>